<organism evidence="1 2">
    <name type="scientific">Dillenia turbinata</name>
    <dbReference type="NCBI Taxonomy" id="194707"/>
    <lineage>
        <taxon>Eukaryota</taxon>
        <taxon>Viridiplantae</taxon>
        <taxon>Streptophyta</taxon>
        <taxon>Embryophyta</taxon>
        <taxon>Tracheophyta</taxon>
        <taxon>Spermatophyta</taxon>
        <taxon>Magnoliopsida</taxon>
        <taxon>eudicotyledons</taxon>
        <taxon>Gunneridae</taxon>
        <taxon>Pentapetalae</taxon>
        <taxon>Dilleniales</taxon>
        <taxon>Dilleniaceae</taxon>
        <taxon>Dillenia</taxon>
    </lineage>
</organism>
<gene>
    <name evidence="1" type="ORF">RJ641_001145</name>
</gene>
<dbReference type="PANTHER" id="PTHR14326:SF15">
    <property type="entry name" value="OS06G0130200 PROTEIN"/>
    <property type="match status" value="1"/>
</dbReference>
<dbReference type="GO" id="GO:0060236">
    <property type="term" value="P:regulation of mitotic spindle organization"/>
    <property type="evidence" value="ECO:0007669"/>
    <property type="project" value="InterPro"/>
</dbReference>
<proteinExistence type="predicted"/>
<dbReference type="PANTHER" id="PTHR14326">
    <property type="entry name" value="TARGETING PROTEIN FOR XKLP2"/>
    <property type="match status" value="1"/>
</dbReference>
<dbReference type="AlphaFoldDB" id="A0AAN8ZS55"/>
<comment type="caution">
    <text evidence="1">The sequence shown here is derived from an EMBL/GenBank/DDBJ whole genome shotgun (WGS) entry which is preliminary data.</text>
</comment>
<dbReference type="GO" id="GO:0008017">
    <property type="term" value="F:microtubule binding"/>
    <property type="evidence" value="ECO:0007669"/>
    <property type="project" value="TreeGrafter"/>
</dbReference>
<dbReference type="GO" id="GO:0030295">
    <property type="term" value="F:protein kinase activator activity"/>
    <property type="evidence" value="ECO:0007669"/>
    <property type="project" value="TreeGrafter"/>
</dbReference>
<evidence type="ECO:0000313" key="2">
    <source>
        <dbReference type="Proteomes" id="UP001370490"/>
    </source>
</evidence>
<accession>A0AAN8ZS55</accession>
<sequence length="113" mass="12908">MSPLFSCPQIFTSKGDMGVFRNNKREITAPKGFNFQTDKRNQQNPPIDLFNKLSLTSEVQTSEGPQLKLSQPCTLEKGSKENRWDPLEHQIINGLRGKLSTTGDRAWWRGDRD</sequence>
<name>A0AAN8ZS55_9MAGN</name>
<dbReference type="Proteomes" id="UP001370490">
    <property type="component" value="Unassembled WGS sequence"/>
</dbReference>
<dbReference type="InterPro" id="IPR009675">
    <property type="entry name" value="TPX2_fam"/>
</dbReference>
<dbReference type="EMBL" id="JBAMMX010000001">
    <property type="protein sequence ID" value="KAK6947672.1"/>
    <property type="molecule type" value="Genomic_DNA"/>
</dbReference>
<dbReference type="GO" id="GO:0005880">
    <property type="term" value="C:nuclear microtubule"/>
    <property type="evidence" value="ECO:0007669"/>
    <property type="project" value="TreeGrafter"/>
</dbReference>
<reference evidence="1 2" key="1">
    <citation type="submission" date="2023-12" db="EMBL/GenBank/DDBJ databases">
        <title>A high-quality genome assembly for Dillenia turbinata (Dilleniales).</title>
        <authorList>
            <person name="Chanderbali A."/>
        </authorList>
    </citation>
    <scope>NUCLEOTIDE SEQUENCE [LARGE SCALE GENOMIC DNA]</scope>
    <source>
        <strain evidence="1">LSX21</strain>
        <tissue evidence="1">Leaf</tissue>
    </source>
</reference>
<protein>
    <submittedName>
        <fullName evidence="1">Uncharacterized protein</fullName>
    </submittedName>
</protein>
<dbReference type="GO" id="GO:0090307">
    <property type="term" value="P:mitotic spindle assembly"/>
    <property type="evidence" value="ECO:0007669"/>
    <property type="project" value="TreeGrafter"/>
</dbReference>
<dbReference type="GO" id="GO:0005819">
    <property type="term" value="C:spindle"/>
    <property type="evidence" value="ECO:0007669"/>
    <property type="project" value="InterPro"/>
</dbReference>
<keyword evidence="2" id="KW-1185">Reference proteome</keyword>
<evidence type="ECO:0000313" key="1">
    <source>
        <dbReference type="EMBL" id="KAK6947672.1"/>
    </source>
</evidence>